<sequence length="202" mass="23971">MKIYILDKEVVLENKLESIETIFNMINEALYENEKDYNFSYMIIDGKDIYDEFEYYIEDNIKNISEIKVIVLTLKELIQDNIVTTKDYIDRAIPSLNKLSERFHTEPREEDWHEIGDLFEGVGWLLESYQNIDSLEDLNNIISSYEIWNEYVKEVRSLNDLLIEIEQAMKNNNITNIGDLLSQKIVPIFKKMNEKLESLLII</sequence>
<dbReference type="OrthoDB" id="1683192at2"/>
<accession>K0AX58</accession>
<organism evidence="1 2">
    <name type="scientific">Gottschalkia acidurici (strain ATCC 7906 / DSM 604 / BCRC 14475 / CIP 104303 / KCTC 5404 / NCIMB 10678 / 9a)</name>
    <name type="common">Clostridium acidurici</name>
    <dbReference type="NCBI Taxonomy" id="1128398"/>
    <lineage>
        <taxon>Bacteria</taxon>
        <taxon>Bacillati</taxon>
        <taxon>Bacillota</taxon>
        <taxon>Tissierellia</taxon>
        <taxon>Tissierellales</taxon>
        <taxon>Gottschalkiaceae</taxon>
        <taxon>Gottschalkia</taxon>
    </lineage>
</organism>
<dbReference type="RefSeq" id="WP_014966467.1">
    <property type="nucleotide sequence ID" value="NC_018664.1"/>
</dbReference>
<dbReference type="STRING" id="1128398.Curi_c02500"/>
<dbReference type="EMBL" id="CP003326">
    <property type="protein sequence ID" value="AFS77330.1"/>
    <property type="molecule type" value="Genomic_DNA"/>
</dbReference>
<dbReference type="Proteomes" id="UP000006094">
    <property type="component" value="Chromosome"/>
</dbReference>
<evidence type="ECO:0000313" key="2">
    <source>
        <dbReference type="Proteomes" id="UP000006094"/>
    </source>
</evidence>
<keyword evidence="2" id="KW-1185">Reference proteome</keyword>
<name>K0AX58_GOTA9</name>
<proteinExistence type="predicted"/>
<reference evidence="1 2" key="1">
    <citation type="journal article" date="2012" name="PLoS ONE">
        <title>The purine-utilizing bacterium Clostridium acidurici 9a: a genome-guided metabolic reconsideration.</title>
        <authorList>
            <person name="Hartwich K."/>
            <person name="Poehlein A."/>
            <person name="Daniel R."/>
        </authorList>
    </citation>
    <scope>NUCLEOTIDE SEQUENCE [LARGE SCALE GENOMIC DNA]</scope>
    <source>
        <strain evidence="2">ATCC 7906 / DSM 604 / BCRC 14475 / CIP 104303 / KCTC 5404 / NCIMB 10678 / 9a</strain>
    </source>
</reference>
<evidence type="ECO:0000313" key="1">
    <source>
        <dbReference type="EMBL" id="AFS77330.1"/>
    </source>
</evidence>
<dbReference type="eggNOG" id="ENOG503334G">
    <property type="taxonomic scope" value="Bacteria"/>
</dbReference>
<dbReference type="HOGENOM" id="CLU_118911_0_0_9"/>
<dbReference type="KEGG" id="cad:Curi_c02500"/>
<protein>
    <submittedName>
        <fullName evidence="1">Uncharacterized protein</fullName>
    </submittedName>
</protein>
<gene>
    <name evidence="1" type="ordered locus">Curi_c02500</name>
</gene>
<dbReference type="AlphaFoldDB" id="K0AX58"/>